<reference evidence="9 10" key="1">
    <citation type="submission" date="2019-02" db="EMBL/GenBank/DDBJ databases">
        <title>Deep-cultivation of Planctomycetes and their phenomic and genomic characterization uncovers novel biology.</title>
        <authorList>
            <person name="Wiegand S."/>
            <person name="Jogler M."/>
            <person name="Boedeker C."/>
            <person name="Pinto D."/>
            <person name="Vollmers J."/>
            <person name="Rivas-Marin E."/>
            <person name="Kohn T."/>
            <person name="Peeters S.H."/>
            <person name="Heuer A."/>
            <person name="Rast P."/>
            <person name="Oberbeckmann S."/>
            <person name="Bunk B."/>
            <person name="Jeske O."/>
            <person name="Meyerdierks A."/>
            <person name="Storesund J.E."/>
            <person name="Kallscheuer N."/>
            <person name="Luecker S."/>
            <person name="Lage O.M."/>
            <person name="Pohl T."/>
            <person name="Merkel B.J."/>
            <person name="Hornburger P."/>
            <person name="Mueller R.-W."/>
            <person name="Bruemmer F."/>
            <person name="Labrenz M."/>
            <person name="Spormann A.M."/>
            <person name="Op den Camp H."/>
            <person name="Overmann J."/>
            <person name="Amann R."/>
            <person name="Jetten M.S.M."/>
            <person name="Mascher T."/>
            <person name="Medema M.H."/>
            <person name="Devos D.P."/>
            <person name="Kaster A.-K."/>
            <person name="Ovreas L."/>
            <person name="Rohde M."/>
            <person name="Galperin M.Y."/>
            <person name="Jogler C."/>
        </authorList>
    </citation>
    <scope>NUCLEOTIDE SEQUENCE [LARGE SCALE GENOMIC DNA]</scope>
    <source>
        <strain evidence="9 10">Q31a</strain>
    </source>
</reference>
<dbReference type="NCBIfam" id="TIGR00455">
    <property type="entry name" value="apsK"/>
    <property type="match status" value="1"/>
</dbReference>
<dbReference type="GO" id="GO:0010134">
    <property type="term" value="P:sulfate assimilation via adenylyl sulfate reduction"/>
    <property type="evidence" value="ECO:0007669"/>
    <property type="project" value="TreeGrafter"/>
</dbReference>
<dbReference type="InterPro" id="IPR059117">
    <property type="entry name" value="APS_kinase_dom"/>
</dbReference>
<dbReference type="Pfam" id="PF01583">
    <property type="entry name" value="APS_kinase"/>
    <property type="match status" value="1"/>
</dbReference>
<dbReference type="GO" id="GO:0004781">
    <property type="term" value="F:sulfate adenylyltransferase (ATP) activity"/>
    <property type="evidence" value="ECO:0007669"/>
    <property type="project" value="TreeGrafter"/>
</dbReference>
<comment type="pathway">
    <text evidence="6 7">Sulfur metabolism; hydrogen sulfide biosynthesis; sulfite from sulfate: step 2/3.</text>
</comment>
<dbReference type="GO" id="GO:0005737">
    <property type="term" value="C:cytoplasm"/>
    <property type="evidence" value="ECO:0007669"/>
    <property type="project" value="TreeGrafter"/>
</dbReference>
<dbReference type="NCBIfam" id="NF003013">
    <property type="entry name" value="PRK03846.1"/>
    <property type="match status" value="1"/>
</dbReference>
<protein>
    <recommendedName>
        <fullName evidence="2 6">Adenylyl-sulfate kinase</fullName>
        <ecNumber evidence="2 6">2.7.1.25</ecNumber>
    </recommendedName>
    <alternativeName>
        <fullName evidence="6">APS kinase</fullName>
    </alternativeName>
    <alternativeName>
        <fullName evidence="6">ATP adenosine-5'-phosphosulfate 3'-phosphotransferase</fullName>
    </alternativeName>
    <alternativeName>
        <fullName evidence="6">Adenosine-5'-phosphosulfate kinase</fullName>
    </alternativeName>
</protein>
<keyword evidence="3 6" id="KW-0808">Transferase</keyword>
<sequence>MTDTSPKVVWHAQDVDRSSRERLTGHSGCVVWFTGLSGSGKSTVANALDALLNARGVHTYLLDGDNIRHGLCAGPNLLEAQHGKEFADRFGLGFGPLDREENIRRIGCVAQLLVSAGLITLTAFVSPYRRDRQLVRQWVEDHGQAGDFVEVFVDTPLEVCEARDPKGLYKLARAGKIPNFTGISDPYEAPEQPEIHLQAGERNADQLAAEVLQALVQRGRLPA</sequence>
<dbReference type="AlphaFoldDB" id="A0A518G655"/>
<evidence type="ECO:0000256" key="1">
    <source>
        <dbReference type="ARBA" id="ARBA00001823"/>
    </source>
</evidence>
<dbReference type="Gene3D" id="3.40.50.300">
    <property type="entry name" value="P-loop containing nucleotide triphosphate hydrolases"/>
    <property type="match status" value="1"/>
</dbReference>
<dbReference type="EC" id="2.7.1.25" evidence="2 6"/>
<dbReference type="EMBL" id="CP036298">
    <property type="protein sequence ID" value="QDV24076.1"/>
    <property type="molecule type" value="Genomic_DNA"/>
</dbReference>
<evidence type="ECO:0000313" key="10">
    <source>
        <dbReference type="Proteomes" id="UP000318017"/>
    </source>
</evidence>
<dbReference type="HAMAP" id="MF_00065">
    <property type="entry name" value="Adenylyl_sulf_kinase"/>
    <property type="match status" value="1"/>
</dbReference>
<dbReference type="InterPro" id="IPR002891">
    <property type="entry name" value="APS"/>
</dbReference>
<keyword evidence="6" id="KW-0597">Phosphoprotein</keyword>
<dbReference type="CDD" id="cd02027">
    <property type="entry name" value="APSK"/>
    <property type="match status" value="1"/>
</dbReference>
<evidence type="ECO:0000256" key="3">
    <source>
        <dbReference type="ARBA" id="ARBA00022679"/>
    </source>
</evidence>
<evidence type="ECO:0000256" key="2">
    <source>
        <dbReference type="ARBA" id="ARBA00012121"/>
    </source>
</evidence>
<evidence type="ECO:0000256" key="6">
    <source>
        <dbReference type="HAMAP-Rule" id="MF_00065"/>
    </source>
</evidence>
<keyword evidence="4 6" id="KW-0547">Nucleotide-binding</keyword>
<gene>
    <name evidence="6 9" type="primary">cysC</name>
    <name evidence="9" type="ORF">Q31a_23890</name>
</gene>
<evidence type="ECO:0000313" key="9">
    <source>
        <dbReference type="EMBL" id="QDV24076.1"/>
    </source>
</evidence>
<dbReference type="InterPro" id="IPR027417">
    <property type="entry name" value="P-loop_NTPase"/>
</dbReference>
<evidence type="ECO:0000256" key="7">
    <source>
        <dbReference type="RuleBase" id="RU004347"/>
    </source>
</evidence>
<dbReference type="PANTHER" id="PTHR42700:SF3">
    <property type="entry name" value="BIFUNCTIONAL SAT_APS KINASE-RELATED"/>
    <property type="match status" value="1"/>
</dbReference>
<dbReference type="RefSeq" id="WP_145077480.1">
    <property type="nucleotide sequence ID" value="NZ_CP036298.1"/>
</dbReference>
<comment type="similarity">
    <text evidence="6 7">Belongs to the APS kinase family.</text>
</comment>
<dbReference type="InterPro" id="IPR050512">
    <property type="entry name" value="Sulf_AdTrans/APS_kinase"/>
</dbReference>
<feature type="binding site" evidence="6">
    <location>
        <begin position="35"/>
        <end position="42"/>
    </location>
    <ligand>
        <name>ATP</name>
        <dbReference type="ChEBI" id="CHEBI:30616"/>
    </ligand>
</feature>
<feature type="active site" description="Phosphoserine intermediate" evidence="6">
    <location>
        <position position="126"/>
    </location>
</feature>
<keyword evidence="6 7" id="KW-0418">Kinase</keyword>
<evidence type="ECO:0000256" key="5">
    <source>
        <dbReference type="ARBA" id="ARBA00022840"/>
    </source>
</evidence>
<keyword evidence="10" id="KW-1185">Reference proteome</keyword>
<keyword evidence="5 6" id="KW-0067">ATP-binding</keyword>
<dbReference type="UniPathway" id="UPA00140">
    <property type="reaction ID" value="UER00205"/>
</dbReference>
<comment type="catalytic activity">
    <reaction evidence="1 6 7">
        <text>adenosine 5'-phosphosulfate + ATP = 3'-phosphoadenylyl sulfate + ADP + H(+)</text>
        <dbReference type="Rhea" id="RHEA:24152"/>
        <dbReference type="ChEBI" id="CHEBI:15378"/>
        <dbReference type="ChEBI" id="CHEBI:30616"/>
        <dbReference type="ChEBI" id="CHEBI:58243"/>
        <dbReference type="ChEBI" id="CHEBI:58339"/>
        <dbReference type="ChEBI" id="CHEBI:456216"/>
        <dbReference type="EC" id="2.7.1.25"/>
    </reaction>
</comment>
<evidence type="ECO:0000259" key="8">
    <source>
        <dbReference type="Pfam" id="PF01583"/>
    </source>
</evidence>
<dbReference type="OrthoDB" id="9804504at2"/>
<feature type="domain" description="APS kinase" evidence="8">
    <location>
        <begin position="28"/>
        <end position="197"/>
    </location>
</feature>
<dbReference type="GO" id="GO:0070814">
    <property type="term" value="P:hydrogen sulfide biosynthetic process"/>
    <property type="evidence" value="ECO:0007669"/>
    <property type="project" value="UniProtKB-UniRule"/>
</dbReference>
<dbReference type="PANTHER" id="PTHR42700">
    <property type="entry name" value="SULFATE ADENYLYLTRANSFERASE"/>
    <property type="match status" value="1"/>
</dbReference>
<evidence type="ECO:0000256" key="4">
    <source>
        <dbReference type="ARBA" id="ARBA00022741"/>
    </source>
</evidence>
<proteinExistence type="inferred from homology"/>
<dbReference type="GO" id="GO:0004020">
    <property type="term" value="F:adenylylsulfate kinase activity"/>
    <property type="evidence" value="ECO:0007669"/>
    <property type="project" value="UniProtKB-UniRule"/>
</dbReference>
<name>A0A518G655_9BACT</name>
<dbReference type="Proteomes" id="UP000318017">
    <property type="component" value="Chromosome"/>
</dbReference>
<dbReference type="GO" id="GO:0005524">
    <property type="term" value="F:ATP binding"/>
    <property type="evidence" value="ECO:0007669"/>
    <property type="project" value="UniProtKB-UniRule"/>
</dbReference>
<accession>A0A518G655</accession>
<dbReference type="KEGG" id="ahel:Q31a_23890"/>
<comment type="function">
    <text evidence="6 7">Catalyzes the synthesis of activated sulfate.</text>
</comment>
<organism evidence="9 10">
    <name type="scientific">Aureliella helgolandensis</name>
    <dbReference type="NCBI Taxonomy" id="2527968"/>
    <lineage>
        <taxon>Bacteria</taxon>
        <taxon>Pseudomonadati</taxon>
        <taxon>Planctomycetota</taxon>
        <taxon>Planctomycetia</taxon>
        <taxon>Pirellulales</taxon>
        <taxon>Pirellulaceae</taxon>
        <taxon>Aureliella</taxon>
    </lineage>
</organism>
<dbReference type="GO" id="GO:0019379">
    <property type="term" value="P:sulfate assimilation, phosphoadenylyl sulfate reduction by phosphoadenylyl-sulfate reductase (thioredoxin)"/>
    <property type="evidence" value="ECO:0007669"/>
    <property type="project" value="TreeGrafter"/>
</dbReference>
<dbReference type="SUPFAM" id="SSF52540">
    <property type="entry name" value="P-loop containing nucleoside triphosphate hydrolases"/>
    <property type="match status" value="1"/>
</dbReference>